<feature type="transmembrane region" description="Helical" evidence="1">
    <location>
        <begin position="36"/>
        <end position="55"/>
    </location>
</feature>
<keyword evidence="1" id="KW-0472">Membrane</keyword>
<accession>A0A4Q7PLT9</accession>
<evidence type="ECO:0000313" key="2">
    <source>
        <dbReference type="EMBL" id="RZT00850.1"/>
    </source>
</evidence>
<name>A0A4Q7PLT9_9FIRM</name>
<reference evidence="2 3" key="1">
    <citation type="submission" date="2019-02" db="EMBL/GenBank/DDBJ databases">
        <title>Genomic Encyclopedia of Type Strains, Phase IV (KMG-IV): sequencing the most valuable type-strain genomes for metagenomic binning, comparative biology and taxonomic classification.</title>
        <authorList>
            <person name="Goeker M."/>
        </authorList>
    </citation>
    <scope>NUCLEOTIDE SEQUENCE [LARGE SCALE GENOMIC DNA]</scope>
    <source>
        <strain evidence="2 3">DSM 29486</strain>
    </source>
</reference>
<dbReference type="EMBL" id="SGXF01000002">
    <property type="protein sequence ID" value="RZT00850.1"/>
    <property type="molecule type" value="Genomic_DNA"/>
</dbReference>
<gene>
    <name evidence="2" type="ORF">EV209_1282</name>
</gene>
<dbReference type="RefSeq" id="WP_130434238.1">
    <property type="nucleotide sequence ID" value="NZ_SGXF01000002.1"/>
</dbReference>
<feature type="transmembrane region" description="Helical" evidence="1">
    <location>
        <begin position="6"/>
        <end position="24"/>
    </location>
</feature>
<dbReference type="OrthoDB" id="1779586at2"/>
<dbReference type="Proteomes" id="UP000292927">
    <property type="component" value="Unassembled WGS sequence"/>
</dbReference>
<evidence type="ECO:0000256" key="1">
    <source>
        <dbReference type="SAM" id="Phobius"/>
    </source>
</evidence>
<dbReference type="InterPro" id="IPR014245">
    <property type="entry name" value="Spore_III_AF"/>
</dbReference>
<keyword evidence="1" id="KW-0812">Transmembrane</keyword>
<keyword evidence="3" id="KW-1185">Reference proteome</keyword>
<keyword evidence="1" id="KW-1133">Transmembrane helix</keyword>
<proteinExistence type="predicted"/>
<dbReference type="Pfam" id="PF09581">
    <property type="entry name" value="Spore_III_AF"/>
    <property type="match status" value="1"/>
</dbReference>
<protein>
    <submittedName>
        <fullName evidence="2">Stage III sporulation protein AF</fullName>
    </submittedName>
</protein>
<dbReference type="AlphaFoldDB" id="A0A4Q7PLT9"/>
<organism evidence="2 3">
    <name type="scientific">Cuneatibacter caecimuris</name>
    <dbReference type="NCBI Taxonomy" id="1796618"/>
    <lineage>
        <taxon>Bacteria</taxon>
        <taxon>Bacillati</taxon>
        <taxon>Bacillota</taxon>
        <taxon>Clostridia</taxon>
        <taxon>Lachnospirales</taxon>
        <taxon>Lachnospiraceae</taxon>
        <taxon>Cuneatibacter</taxon>
    </lineage>
</organism>
<evidence type="ECO:0000313" key="3">
    <source>
        <dbReference type="Proteomes" id="UP000292927"/>
    </source>
</evidence>
<sequence>MDTFFGWVRGIACYLLLVSLLMLLLPSEQYKKYMKLATGLVLILLVIGPALRLLGLEDKVSEYYNSFQQLIPAEGAEIPEAELEQEAAEAAVRAYESWIRQKSSELAEAAGYQVTRMETELSEEKETLGELKRLYLRVRTAPKDERLVEPVIISSGTGGKASAESLGVRSLKRRLAEAFSLEEQAVLIEEGK</sequence>
<comment type="caution">
    <text evidence="2">The sequence shown here is derived from an EMBL/GenBank/DDBJ whole genome shotgun (WGS) entry which is preliminary data.</text>
</comment>